<dbReference type="InterPro" id="IPR005627">
    <property type="entry name" value="CutC-like"/>
</dbReference>
<dbReference type="AlphaFoldDB" id="M5R8U3"/>
<proteinExistence type="inferred from homology"/>
<dbReference type="PANTHER" id="PTHR12598:SF0">
    <property type="entry name" value="COPPER HOMEOSTASIS PROTEIN CUTC HOMOLOG"/>
    <property type="match status" value="1"/>
</dbReference>
<sequence>MARDPLRALDTIIGLGVDQLLTSGQRATAEEGMQLIKQLVDRADNRLTVMAGAGINGLNVRRIVQATQVREVHASASVPRMPEIATGEARFGNHSRVTSVQRVRELIAAMS</sequence>
<dbReference type="SUPFAM" id="SSF110395">
    <property type="entry name" value="CutC-like"/>
    <property type="match status" value="1"/>
</dbReference>
<dbReference type="Pfam" id="PF03932">
    <property type="entry name" value="CutC"/>
    <property type="match status" value="1"/>
</dbReference>
<comment type="similarity">
    <text evidence="1">Belongs to the CutC family.</text>
</comment>
<protein>
    <recommendedName>
        <fullName evidence="2">Copper homeostasis protein cutC homolog</fullName>
    </recommendedName>
</protein>
<dbReference type="PATRIC" id="fig|1265738.3.peg.7294"/>
<dbReference type="GO" id="GO:0005507">
    <property type="term" value="F:copper ion binding"/>
    <property type="evidence" value="ECO:0007669"/>
    <property type="project" value="TreeGrafter"/>
</dbReference>
<evidence type="ECO:0000313" key="3">
    <source>
        <dbReference type="EMBL" id="EMI15785.1"/>
    </source>
</evidence>
<keyword evidence="4" id="KW-1185">Reference proteome</keyword>
<evidence type="ECO:0000256" key="2">
    <source>
        <dbReference type="ARBA" id="ARBA00019014"/>
    </source>
</evidence>
<organism evidence="3 4">
    <name type="scientific">Rhodopirellula maiorica SM1</name>
    <dbReference type="NCBI Taxonomy" id="1265738"/>
    <lineage>
        <taxon>Bacteria</taxon>
        <taxon>Pseudomonadati</taxon>
        <taxon>Planctomycetota</taxon>
        <taxon>Planctomycetia</taxon>
        <taxon>Pirellulales</taxon>
        <taxon>Pirellulaceae</taxon>
        <taxon>Novipirellula</taxon>
    </lineage>
</organism>
<reference evidence="3 4" key="1">
    <citation type="journal article" date="2013" name="Mar. Genomics">
        <title>Expression of sulfatases in Rhodopirellula baltica and the diversity of sulfatases in the genus Rhodopirellula.</title>
        <authorList>
            <person name="Wegner C.E."/>
            <person name="Richter-Heitmann T."/>
            <person name="Klindworth A."/>
            <person name="Klockow C."/>
            <person name="Richter M."/>
            <person name="Achstetter T."/>
            <person name="Glockner F.O."/>
            <person name="Harder J."/>
        </authorList>
    </citation>
    <scope>NUCLEOTIDE SEQUENCE [LARGE SCALE GENOMIC DNA]</scope>
    <source>
        <strain evidence="3 4">SM1</strain>
    </source>
</reference>
<evidence type="ECO:0000313" key="4">
    <source>
        <dbReference type="Proteomes" id="UP000011991"/>
    </source>
</evidence>
<dbReference type="Gene3D" id="3.20.20.380">
    <property type="entry name" value="Copper homeostasis (CutC) domain"/>
    <property type="match status" value="1"/>
</dbReference>
<gene>
    <name evidence="3" type="ORF">RMSM_07312</name>
</gene>
<comment type="caution">
    <text evidence="3">The sequence shown here is derived from an EMBL/GenBank/DDBJ whole genome shotgun (WGS) entry which is preliminary data.</text>
</comment>
<dbReference type="PANTHER" id="PTHR12598">
    <property type="entry name" value="COPPER HOMEOSTASIS PROTEIN CUTC"/>
    <property type="match status" value="1"/>
</dbReference>
<dbReference type="InterPro" id="IPR036822">
    <property type="entry name" value="CutC-like_dom_sf"/>
</dbReference>
<accession>M5R8U3</accession>
<evidence type="ECO:0000256" key="1">
    <source>
        <dbReference type="ARBA" id="ARBA00007768"/>
    </source>
</evidence>
<dbReference type="EMBL" id="ANOG01001042">
    <property type="protein sequence ID" value="EMI15785.1"/>
    <property type="molecule type" value="Genomic_DNA"/>
</dbReference>
<dbReference type="Proteomes" id="UP000011991">
    <property type="component" value="Unassembled WGS sequence"/>
</dbReference>
<name>M5R8U3_9BACT</name>